<dbReference type="SUPFAM" id="SSF46894">
    <property type="entry name" value="C-terminal effector domain of the bipartite response regulators"/>
    <property type="match status" value="1"/>
</dbReference>
<dbReference type="PROSITE" id="PS50043">
    <property type="entry name" value="HTH_LUXR_2"/>
    <property type="match status" value="1"/>
</dbReference>
<gene>
    <name evidence="4" type="ORF">LV75_001869</name>
</gene>
<dbReference type="Gene3D" id="1.10.10.10">
    <property type="entry name" value="Winged helix-like DNA-binding domain superfamily/Winged helix DNA-binding domain"/>
    <property type="match status" value="1"/>
</dbReference>
<proteinExistence type="predicted"/>
<dbReference type="SMART" id="SM00421">
    <property type="entry name" value="HTH_LUXR"/>
    <property type="match status" value="1"/>
</dbReference>
<dbReference type="InterPro" id="IPR041664">
    <property type="entry name" value="AAA_16"/>
</dbReference>
<evidence type="ECO:0000256" key="2">
    <source>
        <dbReference type="ARBA" id="ARBA00022840"/>
    </source>
</evidence>
<reference evidence="4 5" key="1">
    <citation type="submission" date="2022-06" db="EMBL/GenBank/DDBJ databases">
        <title>Genomic Encyclopedia of Archaeal and Bacterial Type Strains, Phase II (KMG-II): from individual species to whole genera.</title>
        <authorList>
            <person name="Goeker M."/>
        </authorList>
    </citation>
    <scope>NUCLEOTIDE SEQUENCE [LARGE SCALE GENOMIC DNA]</scope>
    <source>
        <strain evidence="4 5">DSM 44255</strain>
    </source>
</reference>
<keyword evidence="1" id="KW-0547">Nucleotide-binding</keyword>
<dbReference type="CDD" id="cd06170">
    <property type="entry name" value="LuxR_C_like"/>
    <property type="match status" value="1"/>
</dbReference>
<dbReference type="PRINTS" id="PR00038">
    <property type="entry name" value="HTHLUXR"/>
</dbReference>
<keyword evidence="5" id="KW-1185">Reference proteome</keyword>
<dbReference type="Pfam" id="PF13191">
    <property type="entry name" value="AAA_16"/>
    <property type="match status" value="1"/>
</dbReference>
<dbReference type="PANTHER" id="PTHR16305:SF35">
    <property type="entry name" value="TRANSCRIPTIONAL ACTIVATOR DOMAIN"/>
    <property type="match status" value="1"/>
</dbReference>
<accession>A0ABT1I9S2</accession>
<dbReference type="Proteomes" id="UP001205185">
    <property type="component" value="Unassembled WGS sequence"/>
</dbReference>
<dbReference type="EMBL" id="JAMTCO010000004">
    <property type="protein sequence ID" value="MCP2269381.1"/>
    <property type="molecule type" value="Genomic_DNA"/>
</dbReference>
<dbReference type="InterPro" id="IPR016032">
    <property type="entry name" value="Sig_transdc_resp-reg_C-effctor"/>
</dbReference>
<keyword evidence="2" id="KW-0067">ATP-binding</keyword>
<dbReference type="Pfam" id="PF00196">
    <property type="entry name" value="GerE"/>
    <property type="match status" value="1"/>
</dbReference>
<evidence type="ECO:0000313" key="4">
    <source>
        <dbReference type="EMBL" id="MCP2269381.1"/>
    </source>
</evidence>
<evidence type="ECO:0000256" key="1">
    <source>
        <dbReference type="ARBA" id="ARBA00022741"/>
    </source>
</evidence>
<evidence type="ECO:0000259" key="3">
    <source>
        <dbReference type="PROSITE" id="PS50043"/>
    </source>
</evidence>
<dbReference type="InterPro" id="IPR027417">
    <property type="entry name" value="P-loop_NTPase"/>
</dbReference>
<dbReference type="PANTHER" id="PTHR16305">
    <property type="entry name" value="TESTICULAR SOLUBLE ADENYLYL CYCLASE"/>
    <property type="match status" value="1"/>
</dbReference>
<dbReference type="SUPFAM" id="SSF52540">
    <property type="entry name" value="P-loop containing nucleoside triphosphate hydrolases"/>
    <property type="match status" value="1"/>
</dbReference>
<dbReference type="RefSeq" id="WP_253886379.1">
    <property type="nucleotide sequence ID" value="NZ_BAAAVB010000004.1"/>
</dbReference>
<dbReference type="PROSITE" id="PS00622">
    <property type="entry name" value="HTH_LUXR_1"/>
    <property type="match status" value="1"/>
</dbReference>
<sequence length="954" mass="102912">MTGHEPHTQLIGREHELGLLQLLVRRRPALVQVEGEAGVGKSRLVRELVATMDTDSPVVLIGYCQQLREPFVLGAVLEALRHARERLARCGELSPVTSVLRTVIPELADVLPRPQTATADPAFDRHLLFRAIREVLAALGPALLVVEDLHWADDGTLQLLRFLMADPPPELAVAVTYRREDVSGDMPLGTAYRPGSGVSAELVRLRPLGPAQVRMLAAAILRTDAVSAAFAAELHEQTAGLPFVLEEVLRALRGRALAEGTDVTEITARRLSDQGEVPVLLRESVAERLAALSPDASRLVRAAAVFAIPAGVDLLGQVARLTGDRLRAAVEESAACSILHDQGDGTCAFRHTLARQAVYSTISAMERRELHARAVRLLSALDPLPLVQLAEHSRLANRRADWLRYGEAAADQALAVSDATTATPLLRRLLAEPALTGADVDRLGVKLGEASLIGVDIRGSALLLKRLLVDRRLSASARGEVRMQLGILLSRQNDSLAEGRAQLELAVDELSGREDLAAKCMSALAQPFTGDTPLTLVTPWMRKADAIAAHCADPESRIWLMANVVGSMVAIGDPELRDRLETLPTVAKTLGEQRQIARAHSNLGDSLTIIGRFDTARHHLRFGTRAAEESGALYVLSTARSTAIRLDWFTGAWDGLAARAESLLVEYRELVAVATELNLVLGLLALTRGEWAAAATHLTDTGIRTPRNAITPVALGGSAGLIRLALRDDDPVLAVVEADAGMALLRRKDVWAWAGELAPAAVDAYLAADRVHDAEDVVRWLAEGLTGVVAPLAAAALHTCRGAVADYLGRPGTEHHVAAARAYEDLSAPYLAAVAWERAEAHRLPAGDTAASEAYSRCAERYEDLGASHDAARCRHLLRTLGIATPSRQGRRGYGNTLSPREREVAHLLAAGHTNNQIAEILFLSPRTVEQHAARVLRKLKVVSRRDLRVSDLQ</sequence>
<name>A0ABT1I9S2_9PSEU</name>
<comment type="caution">
    <text evidence="4">The sequence shown here is derived from an EMBL/GenBank/DDBJ whole genome shotgun (WGS) entry which is preliminary data.</text>
</comment>
<organism evidence="4 5">
    <name type="scientific">Actinokineospora diospyrosa</name>
    <dbReference type="NCBI Taxonomy" id="103728"/>
    <lineage>
        <taxon>Bacteria</taxon>
        <taxon>Bacillati</taxon>
        <taxon>Actinomycetota</taxon>
        <taxon>Actinomycetes</taxon>
        <taxon>Pseudonocardiales</taxon>
        <taxon>Pseudonocardiaceae</taxon>
        <taxon>Actinokineospora</taxon>
    </lineage>
</organism>
<feature type="domain" description="HTH luxR-type" evidence="3">
    <location>
        <begin position="891"/>
        <end position="954"/>
    </location>
</feature>
<dbReference type="InterPro" id="IPR036388">
    <property type="entry name" value="WH-like_DNA-bd_sf"/>
</dbReference>
<dbReference type="InterPro" id="IPR000792">
    <property type="entry name" value="Tscrpt_reg_LuxR_C"/>
</dbReference>
<evidence type="ECO:0000313" key="5">
    <source>
        <dbReference type="Proteomes" id="UP001205185"/>
    </source>
</evidence>
<protein>
    <submittedName>
        <fullName evidence="4">AAA ATPase domain-containing protein</fullName>
    </submittedName>
</protein>